<name>A0A841IYT0_9SPHN</name>
<dbReference type="InterPro" id="IPR007730">
    <property type="entry name" value="SPOR-like_dom"/>
</dbReference>
<dbReference type="AlphaFoldDB" id="A0A841IYT0"/>
<dbReference type="InterPro" id="IPR036680">
    <property type="entry name" value="SPOR-like_sf"/>
</dbReference>
<dbReference type="Gene3D" id="1.25.40.10">
    <property type="entry name" value="Tetratricopeptide repeat domain"/>
    <property type="match status" value="1"/>
</dbReference>
<reference evidence="4 5" key="1">
    <citation type="submission" date="2020-08" db="EMBL/GenBank/DDBJ databases">
        <title>Genomic Encyclopedia of Type Strains, Phase IV (KMG-IV): sequencing the most valuable type-strain genomes for metagenomic binning, comparative biology and taxonomic classification.</title>
        <authorList>
            <person name="Goeker M."/>
        </authorList>
    </citation>
    <scope>NUCLEOTIDE SEQUENCE [LARGE SCALE GENOMIC DNA]</scope>
    <source>
        <strain evidence="4 5">DSM 102255</strain>
    </source>
</reference>
<dbReference type="InterPro" id="IPR011990">
    <property type="entry name" value="TPR-like_helical_dom_sf"/>
</dbReference>
<dbReference type="PROSITE" id="PS51724">
    <property type="entry name" value="SPOR"/>
    <property type="match status" value="1"/>
</dbReference>
<protein>
    <submittedName>
        <fullName evidence="4">Flp pilus assembly protein TadD</fullName>
    </submittedName>
</protein>
<dbReference type="PROSITE" id="PS51257">
    <property type="entry name" value="PROKAR_LIPOPROTEIN"/>
    <property type="match status" value="1"/>
</dbReference>
<organism evidence="4 5">
    <name type="scientific">Sphingobium subterraneum</name>
    <dbReference type="NCBI Taxonomy" id="627688"/>
    <lineage>
        <taxon>Bacteria</taxon>
        <taxon>Pseudomonadati</taxon>
        <taxon>Pseudomonadota</taxon>
        <taxon>Alphaproteobacteria</taxon>
        <taxon>Sphingomonadales</taxon>
        <taxon>Sphingomonadaceae</taxon>
        <taxon>Sphingobium</taxon>
    </lineage>
</organism>
<evidence type="ECO:0000313" key="5">
    <source>
        <dbReference type="Proteomes" id="UP000552700"/>
    </source>
</evidence>
<dbReference type="SUPFAM" id="SSF48452">
    <property type="entry name" value="TPR-like"/>
    <property type="match status" value="1"/>
</dbReference>
<comment type="caution">
    <text evidence="4">The sequence shown here is derived from an EMBL/GenBank/DDBJ whole genome shotgun (WGS) entry which is preliminary data.</text>
</comment>
<sequence length="435" mass="44917">MKRKAFSNIAASSMIVAVTMVGCSGAAVNTRAGASAAALQRDAADSAAKVEKALAERDGAKAVLLAEAAVAGARDNAAYRTLLGRAYLASGRFASAQTAFQDALALGSKDTRTIVSLALVQTAQGQASAARDLLTSHMDVLPAADYGLAMALAGDSNEAIRVLGQAIHDPAAGAKERQNLAYSYALAGRWNEARLMASQDLAPLDAAQRVANWAQLAQPGAESARVLAMIGVQPVAVDGGIPAQLALVAPVSAQPVEVAAAEPAPAPVAEAAPAPAPLPAIAMVQPIPDAAPMIRAPQAPMRQPVAQRSAETLSRAFARPAAYFGPVNASQGSTWVVQLGAFDTPAVAQDSWQRMARHSRTVAQFPVVTSSITVRGRVFHRLAVAGFANRQGAKQLCSTVRAQGYSCFVRMGGAEAVPAKWAYAKGAKPQQIAMR</sequence>
<evidence type="ECO:0000259" key="3">
    <source>
        <dbReference type="PROSITE" id="PS51724"/>
    </source>
</evidence>
<dbReference type="Gene3D" id="3.30.70.1070">
    <property type="entry name" value="Sporulation related repeat"/>
    <property type="match status" value="1"/>
</dbReference>
<accession>A0A841IYT0</accession>
<dbReference type="InterPro" id="IPR019734">
    <property type="entry name" value="TPR_rpt"/>
</dbReference>
<feature type="chain" id="PRO_5032385432" evidence="2">
    <location>
        <begin position="27"/>
        <end position="435"/>
    </location>
</feature>
<dbReference type="EMBL" id="JACIJP010000001">
    <property type="protein sequence ID" value="MBB6123480.1"/>
    <property type="molecule type" value="Genomic_DNA"/>
</dbReference>
<keyword evidence="1" id="KW-0802">TPR repeat</keyword>
<feature type="domain" description="SPOR" evidence="3">
    <location>
        <begin position="329"/>
        <end position="412"/>
    </location>
</feature>
<dbReference type="SUPFAM" id="SSF110997">
    <property type="entry name" value="Sporulation related repeat"/>
    <property type="match status" value="1"/>
</dbReference>
<feature type="signal peptide" evidence="2">
    <location>
        <begin position="1"/>
        <end position="26"/>
    </location>
</feature>
<dbReference type="RefSeq" id="WP_184078415.1">
    <property type="nucleotide sequence ID" value="NZ_JACIJP010000001.1"/>
</dbReference>
<evidence type="ECO:0000313" key="4">
    <source>
        <dbReference type="EMBL" id="MBB6123480.1"/>
    </source>
</evidence>
<gene>
    <name evidence="4" type="ORF">FHS92_001187</name>
</gene>
<keyword evidence="2" id="KW-0732">Signal</keyword>
<dbReference type="GO" id="GO:0042834">
    <property type="term" value="F:peptidoglycan binding"/>
    <property type="evidence" value="ECO:0007669"/>
    <property type="project" value="InterPro"/>
</dbReference>
<proteinExistence type="predicted"/>
<dbReference type="PROSITE" id="PS50005">
    <property type="entry name" value="TPR"/>
    <property type="match status" value="1"/>
</dbReference>
<feature type="repeat" description="TPR" evidence="1">
    <location>
        <begin position="77"/>
        <end position="110"/>
    </location>
</feature>
<evidence type="ECO:0000256" key="2">
    <source>
        <dbReference type="SAM" id="SignalP"/>
    </source>
</evidence>
<keyword evidence="5" id="KW-1185">Reference proteome</keyword>
<evidence type="ECO:0000256" key="1">
    <source>
        <dbReference type="PROSITE-ProRule" id="PRU00339"/>
    </source>
</evidence>
<dbReference type="Pfam" id="PF05036">
    <property type="entry name" value="SPOR"/>
    <property type="match status" value="1"/>
</dbReference>
<dbReference type="Proteomes" id="UP000552700">
    <property type="component" value="Unassembled WGS sequence"/>
</dbReference>